<evidence type="ECO:0000256" key="7">
    <source>
        <dbReference type="SAM" id="Phobius"/>
    </source>
</evidence>
<dbReference type="AlphaFoldDB" id="A0A4Y2F0W8"/>
<keyword evidence="5" id="KW-0333">Golgi apparatus</keyword>
<dbReference type="EMBL" id="BGPR01000768">
    <property type="protein sequence ID" value="GBM34751.1"/>
    <property type="molecule type" value="Genomic_DNA"/>
</dbReference>
<dbReference type="InterPro" id="IPR007577">
    <property type="entry name" value="GlycoTrfase_DXD_sugar-bd_CS"/>
</dbReference>
<keyword evidence="7" id="KW-0812">Transmembrane</keyword>
<keyword evidence="6 7" id="KW-0472">Membrane</keyword>
<dbReference type="Gene3D" id="3.90.550.20">
    <property type="match status" value="1"/>
</dbReference>
<dbReference type="SUPFAM" id="SSF53448">
    <property type="entry name" value="Nucleotide-diphospho-sugar transferases"/>
    <property type="match status" value="1"/>
</dbReference>
<dbReference type="InterPro" id="IPR007652">
    <property type="entry name" value="A1-4-GlycosylTfrase_dom"/>
</dbReference>
<dbReference type="InterPro" id="IPR051981">
    <property type="entry name" value="Glycosyltransf_32"/>
</dbReference>
<evidence type="ECO:0000256" key="2">
    <source>
        <dbReference type="ARBA" id="ARBA00009003"/>
    </source>
</evidence>
<name>A0A4Y2F0W8_ARAVE</name>
<protein>
    <submittedName>
        <fullName evidence="9">Lactosylceramide 4-alpha-galactosyltransferase</fullName>
    </submittedName>
</protein>
<keyword evidence="4 9" id="KW-0808">Transferase</keyword>
<accession>A0A4Y2F0W8</accession>
<evidence type="ECO:0000313" key="9">
    <source>
        <dbReference type="EMBL" id="GBM34751.1"/>
    </source>
</evidence>
<comment type="subcellular location">
    <subcellularLocation>
        <location evidence="1">Golgi apparatus membrane</location>
        <topology evidence="1">Single-pass type II membrane protein</topology>
    </subcellularLocation>
</comment>
<reference evidence="9 10" key="1">
    <citation type="journal article" date="2019" name="Sci. Rep.">
        <title>Orb-weaving spider Araneus ventricosus genome elucidates the spidroin gene catalogue.</title>
        <authorList>
            <person name="Kono N."/>
            <person name="Nakamura H."/>
            <person name="Ohtoshi R."/>
            <person name="Moran D.A.P."/>
            <person name="Shinohara A."/>
            <person name="Yoshida Y."/>
            <person name="Fujiwara M."/>
            <person name="Mori M."/>
            <person name="Tomita M."/>
            <person name="Arakawa K."/>
        </authorList>
    </citation>
    <scope>NUCLEOTIDE SEQUENCE [LARGE SCALE GENOMIC DNA]</scope>
</reference>
<comment type="similarity">
    <text evidence="2">Belongs to the glycosyltransferase 32 family.</text>
</comment>
<dbReference type="Pfam" id="PF04488">
    <property type="entry name" value="Gly_transf_sug"/>
    <property type="match status" value="1"/>
</dbReference>
<dbReference type="InterPro" id="IPR029044">
    <property type="entry name" value="Nucleotide-diphossugar_trans"/>
</dbReference>
<feature type="transmembrane region" description="Helical" evidence="7">
    <location>
        <begin position="12"/>
        <end position="31"/>
    </location>
</feature>
<gene>
    <name evidence="9" type="primary">A4galt_0</name>
    <name evidence="9" type="ORF">AVEN_208908_1</name>
</gene>
<dbReference type="OrthoDB" id="6412691at2759"/>
<evidence type="ECO:0000256" key="1">
    <source>
        <dbReference type="ARBA" id="ARBA00004323"/>
    </source>
</evidence>
<evidence type="ECO:0000259" key="8">
    <source>
        <dbReference type="Pfam" id="PF04572"/>
    </source>
</evidence>
<evidence type="ECO:0000256" key="6">
    <source>
        <dbReference type="ARBA" id="ARBA00023136"/>
    </source>
</evidence>
<evidence type="ECO:0000256" key="5">
    <source>
        <dbReference type="ARBA" id="ARBA00023034"/>
    </source>
</evidence>
<dbReference type="PANTHER" id="PTHR12042:SF21">
    <property type="entry name" value="ALPHA1,4-GALACTOSYLTRANSFERASE 1-RELATED"/>
    <property type="match status" value="1"/>
</dbReference>
<comment type="caution">
    <text evidence="9">The sequence shown here is derived from an EMBL/GenBank/DDBJ whole genome shotgun (WGS) entry which is preliminary data.</text>
</comment>
<keyword evidence="10" id="KW-1185">Reference proteome</keyword>
<dbReference type="PANTHER" id="PTHR12042">
    <property type="entry name" value="LACTOSYLCERAMIDE 4-ALPHA-GALACTOSYLTRANSFERASE ALPHA- 1,4-GALACTOSYLTRANSFERASE"/>
    <property type="match status" value="1"/>
</dbReference>
<dbReference type="Pfam" id="PF04572">
    <property type="entry name" value="Gb3_synth"/>
    <property type="match status" value="1"/>
</dbReference>
<feature type="domain" description="Alpha 1,4-glycosyltransferase" evidence="8">
    <location>
        <begin position="211"/>
        <end position="340"/>
    </location>
</feature>
<evidence type="ECO:0000256" key="4">
    <source>
        <dbReference type="ARBA" id="ARBA00022679"/>
    </source>
</evidence>
<keyword evidence="7" id="KW-1133">Transmembrane helix</keyword>
<dbReference type="GO" id="GO:0000139">
    <property type="term" value="C:Golgi membrane"/>
    <property type="evidence" value="ECO:0007669"/>
    <property type="project" value="UniProtKB-SubCell"/>
</dbReference>
<keyword evidence="3 9" id="KW-0328">Glycosyltransferase</keyword>
<evidence type="ECO:0000256" key="3">
    <source>
        <dbReference type="ARBA" id="ARBA00022676"/>
    </source>
</evidence>
<sequence>MHLCRKCRPVALCATVSLILLLVHFMVYYLIVYEEPIDMTFYDDPFNWECGPNAKLLRTVEYMDCIDQNPIFFVETSDNPRVTSRVSCAVESAARHHPDRQVRVLFLSPEPLDFTDPFTESLTHLENVRLLRVDLGVLFRGTPLLYWYKKGKFKYSPYKISHTSDAMRLFLVWRYGGMYLDSDIVVLRSLSHLHNTTTTDNGKNLGFALIAFDPDHPLFRDSILDFAANYAPYEFAANGPQLFTRNFRKHCHVEIVDELYIGGHSNCDVDVLPQEAAYPISYKTWEEYFKPQTTHNETAFEYSLIIHVWNMLSNGGRLVVGQNSLYEMAMKEHCPQVYGHVTKVGYA</sequence>
<dbReference type="Proteomes" id="UP000499080">
    <property type="component" value="Unassembled WGS sequence"/>
</dbReference>
<dbReference type="GO" id="GO:0016758">
    <property type="term" value="F:hexosyltransferase activity"/>
    <property type="evidence" value="ECO:0007669"/>
    <property type="project" value="TreeGrafter"/>
</dbReference>
<organism evidence="9 10">
    <name type="scientific">Araneus ventricosus</name>
    <name type="common">Orbweaver spider</name>
    <name type="synonym">Epeira ventricosa</name>
    <dbReference type="NCBI Taxonomy" id="182803"/>
    <lineage>
        <taxon>Eukaryota</taxon>
        <taxon>Metazoa</taxon>
        <taxon>Ecdysozoa</taxon>
        <taxon>Arthropoda</taxon>
        <taxon>Chelicerata</taxon>
        <taxon>Arachnida</taxon>
        <taxon>Araneae</taxon>
        <taxon>Araneomorphae</taxon>
        <taxon>Entelegynae</taxon>
        <taxon>Araneoidea</taxon>
        <taxon>Araneidae</taxon>
        <taxon>Araneus</taxon>
    </lineage>
</organism>
<dbReference type="GO" id="GO:0006688">
    <property type="term" value="P:glycosphingolipid biosynthetic process"/>
    <property type="evidence" value="ECO:0007669"/>
    <property type="project" value="TreeGrafter"/>
</dbReference>
<evidence type="ECO:0000313" key="10">
    <source>
        <dbReference type="Proteomes" id="UP000499080"/>
    </source>
</evidence>
<proteinExistence type="inferred from homology"/>